<evidence type="ECO:0000256" key="8">
    <source>
        <dbReference type="PROSITE-ProRule" id="PRU01240"/>
    </source>
</evidence>
<comment type="caution">
    <text evidence="14">The sequence shown here is derived from an EMBL/GenBank/DDBJ whole genome shotgun (WGS) entry which is preliminary data.</text>
</comment>
<feature type="signal peptide" evidence="11">
    <location>
        <begin position="1"/>
        <end position="23"/>
    </location>
</feature>
<dbReference type="InterPro" id="IPR046450">
    <property type="entry name" value="PA_dom_sf"/>
</dbReference>
<dbReference type="PANTHER" id="PTHR43806">
    <property type="entry name" value="PEPTIDASE S8"/>
    <property type="match status" value="1"/>
</dbReference>
<evidence type="ECO:0000256" key="1">
    <source>
        <dbReference type="ARBA" id="ARBA00011073"/>
    </source>
</evidence>
<dbReference type="InterPro" id="IPR003137">
    <property type="entry name" value="PA_domain"/>
</dbReference>
<dbReference type="InterPro" id="IPR036852">
    <property type="entry name" value="Peptidase_S8/S53_dom_sf"/>
</dbReference>
<dbReference type="InterPro" id="IPR015500">
    <property type="entry name" value="Peptidase_S8_subtilisin-rel"/>
</dbReference>
<dbReference type="EC" id="3.4.21.-" evidence="14"/>
<dbReference type="PROSITE" id="PS00136">
    <property type="entry name" value="SUBTILASE_ASP"/>
    <property type="match status" value="1"/>
</dbReference>
<evidence type="ECO:0000256" key="10">
    <source>
        <dbReference type="SAM" id="MobiDB-lite"/>
    </source>
</evidence>
<feature type="active site" description="Charge relay system" evidence="8">
    <location>
        <position position="201"/>
    </location>
</feature>
<evidence type="ECO:0000256" key="2">
    <source>
        <dbReference type="ARBA" id="ARBA00022512"/>
    </source>
</evidence>
<dbReference type="InterPro" id="IPR023827">
    <property type="entry name" value="Peptidase_S8_Asp-AS"/>
</dbReference>
<keyword evidence="3" id="KW-0964">Secreted</keyword>
<evidence type="ECO:0000259" key="13">
    <source>
        <dbReference type="Pfam" id="PF02225"/>
    </source>
</evidence>
<dbReference type="InterPro" id="IPR022398">
    <property type="entry name" value="Peptidase_S8_His-AS"/>
</dbReference>
<keyword evidence="15" id="KW-1185">Reference proteome</keyword>
<reference evidence="14 15" key="1">
    <citation type="submission" date="2021-01" db="EMBL/GenBank/DDBJ databases">
        <title>Genomic Encyclopedia of Type Strains, Phase IV (KMG-IV): sequencing the most valuable type-strain genomes for metagenomic binning, comparative biology and taxonomic classification.</title>
        <authorList>
            <person name="Goeker M."/>
        </authorList>
    </citation>
    <scope>NUCLEOTIDE SEQUENCE [LARGE SCALE GENOMIC DNA]</scope>
    <source>
        <strain evidence="14 15">DSM 23711</strain>
    </source>
</reference>
<comment type="similarity">
    <text evidence="1 8 9">Belongs to the peptidase S8 family.</text>
</comment>
<evidence type="ECO:0000256" key="5">
    <source>
        <dbReference type="ARBA" id="ARBA00022729"/>
    </source>
</evidence>
<gene>
    <name evidence="14" type="ORF">JOC48_001778</name>
</gene>
<feature type="domain" description="Peptidase S8/S53" evidence="12">
    <location>
        <begin position="152"/>
        <end position="529"/>
    </location>
</feature>
<dbReference type="EMBL" id="JAFBDR010000008">
    <property type="protein sequence ID" value="MBM7571282.1"/>
    <property type="molecule type" value="Genomic_DNA"/>
</dbReference>
<dbReference type="SUPFAM" id="SSF52743">
    <property type="entry name" value="Subtilisin-like"/>
    <property type="match status" value="1"/>
</dbReference>
<dbReference type="Pfam" id="PF02225">
    <property type="entry name" value="PA"/>
    <property type="match status" value="1"/>
</dbReference>
<feature type="active site" description="Charge relay system" evidence="8">
    <location>
        <position position="492"/>
    </location>
</feature>
<evidence type="ECO:0000256" key="9">
    <source>
        <dbReference type="RuleBase" id="RU003355"/>
    </source>
</evidence>
<dbReference type="Proteomes" id="UP001296943">
    <property type="component" value="Unassembled WGS sequence"/>
</dbReference>
<evidence type="ECO:0000256" key="6">
    <source>
        <dbReference type="ARBA" id="ARBA00022801"/>
    </source>
</evidence>
<dbReference type="InterPro" id="IPR034213">
    <property type="entry name" value="S8_Vpr-like"/>
</dbReference>
<evidence type="ECO:0000256" key="3">
    <source>
        <dbReference type="ARBA" id="ARBA00022525"/>
    </source>
</evidence>
<keyword evidence="6 8" id="KW-0378">Hydrolase</keyword>
<evidence type="ECO:0000256" key="4">
    <source>
        <dbReference type="ARBA" id="ARBA00022670"/>
    </source>
</evidence>
<feature type="domain" description="PA" evidence="13">
    <location>
        <begin position="360"/>
        <end position="429"/>
    </location>
</feature>
<dbReference type="SUPFAM" id="SSF52025">
    <property type="entry name" value="PA domain"/>
    <property type="match status" value="1"/>
</dbReference>
<keyword evidence="5 11" id="KW-0732">Signal</keyword>
<dbReference type="InterPro" id="IPR050131">
    <property type="entry name" value="Peptidase_S8_subtilisin-like"/>
</dbReference>
<dbReference type="GO" id="GO:0008233">
    <property type="term" value="F:peptidase activity"/>
    <property type="evidence" value="ECO:0007669"/>
    <property type="project" value="UniProtKB-KW"/>
</dbReference>
<feature type="chain" id="PRO_5046385121" evidence="11">
    <location>
        <begin position="24"/>
        <end position="757"/>
    </location>
</feature>
<keyword evidence="2" id="KW-0134">Cell wall</keyword>
<dbReference type="PANTHER" id="PTHR43806:SF65">
    <property type="entry name" value="SERINE PROTEASE APRX"/>
    <property type="match status" value="1"/>
</dbReference>
<dbReference type="GO" id="GO:0006508">
    <property type="term" value="P:proteolysis"/>
    <property type="evidence" value="ECO:0007669"/>
    <property type="project" value="UniProtKB-KW"/>
</dbReference>
<keyword evidence="7 8" id="KW-0720">Serine protease</keyword>
<dbReference type="InterPro" id="IPR023828">
    <property type="entry name" value="Peptidase_S8_Ser-AS"/>
</dbReference>
<name>A0ABS2MZI0_9BACI</name>
<dbReference type="Gene3D" id="3.50.30.30">
    <property type="match status" value="1"/>
</dbReference>
<dbReference type="PRINTS" id="PR00723">
    <property type="entry name" value="SUBTILISIN"/>
</dbReference>
<feature type="region of interest" description="Disordered" evidence="10">
    <location>
        <begin position="92"/>
        <end position="112"/>
    </location>
</feature>
<evidence type="ECO:0000256" key="11">
    <source>
        <dbReference type="SAM" id="SignalP"/>
    </source>
</evidence>
<evidence type="ECO:0000313" key="14">
    <source>
        <dbReference type="EMBL" id="MBM7571282.1"/>
    </source>
</evidence>
<dbReference type="Pfam" id="PF00082">
    <property type="entry name" value="Peptidase_S8"/>
    <property type="match status" value="1"/>
</dbReference>
<accession>A0ABS2MZI0</accession>
<dbReference type="PROSITE" id="PS00137">
    <property type="entry name" value="SUBTILASE_HIS"/>
    <property type="match status" value="1"/>
</dbReference>
<protein>
    <submittedName>
        <fullName evidence="14">Minor extracellular serine protease Vpr</fullName>
        <ecNumber evidence="14">3.4.21.-</ecNumber>
    </submittedName>
</protein>
<organism evidence="14 15">
    <name type="scientific">Aquibacillus albus</name>
    <dbReference type="NCBI Taxonomy" id="1168171"/>
    <lineage>
        <taxon>Bacteria</taxon>
        <taxon>Bacillati</taxon>
        <taxon>Bacillota</taxon>
        <taxon>Bacilli</taxon>
        <taxon>Bacillales</taxon>
        <taxon>Bacillaceae</taxon>
        <taxon>Aquibacillus</taxon>
    </lineage>
</organism>
<evidence type="ECO:0000259" key="12">
    <source>
        <dbReference type="Pfam" id="PF00082"/>
    </source>
</evidence>
<evidence type="ECO:0000256" key="7">
    <source>
        <dbReference type="ARBA" id="ARBA00022825"/>
    </source>
</evidence>
<dbReference type="CDD" id="cd07474">
    <property type="entry name" value="Peptidases_S8_subtilisin_Vpr-like"/>
    <property type="match status" value="1"/>
</dbReference>
<dbReference type="InterPro" id="IPR000209">
    <property type="entry name" value="Peptidase_S8/S53_dom"/>
</dbReference>
<dbReference type="RefSeq" id="WP_204498788.1">
    <property type="nucleotide sequence ID" value="NZ_JAFBDR010000008.1"/>
</dbReference>
<dbReference type="PROSITE" id="PS51892">
    <property type="entry name" value="SUBTILASE"/>
    <property type="match status" value="1"/>
</dbReference>
<feature type="active site" description="Charge relay system" evidence="8">
    <location>
        <position position="161"/>
    </location>
</feature>
<dbReference type="PROSITE" id="PS00138">
    <property type="entry name" value="SUBTILASE_SER"/>
    <property type="match status" value="1"/>
</dbReference>
<keyword evidence="4 8" id="KW-0645">Protease</keyword>
<sequence>MKFRTHLLLIISILLTNPFFVTAEEEEQAIIIEVEGNPHTRKAHIEDYYPFIEVVQVYDQLFNGLALKGTSRKLERMDSLDFVKQTYPVRTYKTNTPGTAPENSQHATTQQPSDITVEDIDISVTLESEQPNVNKSIPFLKQQSSTLKSYTGKGIKIGVVDTGIDHHHPDLKNNFKGGYDLVDLDDDPMETIPEQGIPTLHGTHVSGIIAANGSMQGVAPEASLYSYRALGPGGMGTSIQVIAAIERAVKDGMDIINLSLGNSVNGPDWPTSVAVNRAVELGVTVVIANGNSGPSNWTVGSPATASNVISVGASTPPLEVPYLFDSFHEKRIALTPLMGSQPWQLEREYPMVQGGIGNQELPDADGKIVLMERGEIPFAEKARLAEQSGAKALIIYNNEDKAFQGSIEDGKEPIDIPVASVSMDDGQWLKEQATEDTYYIETKYKKSKDMIAAFSSRGPVTANWWIKPEIVAPGAAINSTVPGGYRELQGTSMAAPHVAGGLALVKQAHPDWSPAKLKGALLTSALPLKNEQLLYDPIEQGMGRMQIDKAIHTPLVIYNPLLSFGKVTDLSETHMVELELENVTTKEQDYYFDIPKQQSGLRWQLPKQFTLDPGEKKTVPIQLKVSASFLDKGIHQGWLTLKQGKQSYHLPYLFINQEADYPRVMGMEFALKVFSDDEYQYRLYLPEDAQSVTIDLYDSHSMAFERTLLELENQKQGVIEGTMEMRDVGDKGEYLANVSVKTTSGETYDYQTDLYIE</sequence>
<dbReference type="CDD" id="cd02133">
    <property type="entry name" value="PA_C5a_like"/>
    <property type="match status" value="1"/>
</dbReference>
<evidence type="ECO:0000313" key="15">
    <source>
        <dbReference type="Proteomes" id="UP001296943"/>
    </source>
</evidence>
<dbReference type="Gene3D" id="3.40.50.200">
    <property type="entry name" value="Peptidase S8/S53 domain"/>
    <property type="match status" value="1"/>
</dbReference>
<proteinExistence type="inferred from homology"/>